<organism evidence="1 2">
    <name type="scientific">Romanomermis culicivorax</name>
    <name type="common">Nematode worm</name>
    <dbReference type="NCBI Taxonomy" id="13658"/>
    <lineage>
        <taxon>Eukaryota</taxon>
        <taxon>Metazoa</taxon>
        <taxon>Ecdysozoa</taxon>
        <taxon>Nematoda</taxon>
        <taxon>Enoplea</taxon>
        <taxon>Dorylaimia</taxon>
        <taxon>Mermithida</taxon>
        <taxon>Mermithoidea</taxon>
        <taxon>Mermithidae</taxon>
        <taxon>Romanomermis</taxon>
    </lineage>
</organism>
<proteinExistence type="predicted"/>
<dbReference type="WBParaSite" id="nRc.2.0.1.t10346-RA">
    <property type="protein sequence ID" value="nRc.2.0.1.t10346-RA"/>
    <property type="gene ID" value="nRc.2.0.1.g10346"/>
</dbReference>
<evidence type="ECO:0000313" key="2">
    <source>
        <dbReference type="WBParaSite" id="nRc.2.0.1.t10346-RA"/>
    </source>
</evidence>
<name>A0A915IAP6_ROMCU</name>
<accession>A0A915IAP6</accession>
<reference evidence="2" key="1">
    <citation type="submission" date="2022-11" db="UniProtKB">
        <authorList>
            <consortium name="WormBaseParasite"/>
        </authorList>
    </citation>
    <scope>IDENTIFICATION</scope>
</reference>
<evidence type="ECO:0000313" key="1">
    <source>
        <dbReference type="Proteomes" id="UP000887565"/>
    </source>
</evidence>
<sequence length="115" mass="13013">MQQQLVRAALWDSSVHSLADRVHCRRQRFTVQQNLINGCGPDSALGDELEGLSSNLQPQYRQHCWCGRHNVGGLLRKAQGRCGYFLAKSVDQTACIALVNFHTYGDERLKHAELY</sequence>
<keyword evidence="1" id="KW-1185">Reference proteome</keyword>
<dbReference type="Proteomes" id="UP000887565">
    <property type="component" value="Unplaced"/>
</dbReference>
<dbReference type="AlphaFoldDB" id="A0A915IAP6"/>
<protein>
    <submittedName>
        <fullName evidence="2">Uncharacterized protein</fullName>
    </submittedName>
</protein>